<dbReference type="AlphaFoldDB" id="A0A501W810"/>
<dbReference type="EMBL" id="VFRQ01000004">
    <property type="protein sequence ID" value="TPE44500.1"/>
    <property type="molecule type" value="Genomic_DNA"/>
</dbReference>
<accession>A0A501W810</accession>
<evidence type="ECO:0000313" key="3">
    <source>
        <dbReference type="Proteomes" id="UP000316727"/>
    </source>
</evidence>
<gene>
    <name evidence="2" type="ORF">FJM65_10200</name>
</gene>
<dbReference type="RefSeq" id="WP_140621391.1">
    <property type="nucleotide sequence ID" value="NZ_VFRQ01000004.1"/>
</dbReference>
<dbReference type="OrthoDB" id="1431520at2"/>
<keyword evidence="3" id="KW-1185">Reference proteome</keyword>
<evidence type="ECO:0000256" key="1">
    <source>
        <dbReference type="SAM" id="Phobius"/>
    </source>
</evidence>
<keyword evidence="1" id="KW-1133">Transmembrane helix</keyword>
<keyword evidence="1" id="KW-0812">Transmembrane</keyword>
<organism evidence="2 3">
    <name type="scientific">Pontibacter mangrovi</name>
    <dbReference type="NCBI Taxonomy" id="2589816"/>
    <lineage>
        <taxon>Bacteria</taxon>
        <taxon>Pseudomonadati</taxon>
        <taxon>Bacteroidota</taxon>
        <taxon>Cytophagia</taxon>
        <taxon>Cytophagales</taxon>
        <taxon>Hymenobacteraceae</taxon>
        <taxon>Pontibacter</taxon>
    </lineage>
</organism>
<feature type="transmembrane region" description="Helical" evidence="1">
    <location>
        <begin position="135"/>
        <end position="155"/>
    </location>
</feature>
<feature type="transmembrane region" description="Helical" evidence="1">
    <location>
        <begin position="167"/>
        <end position="187"/>
    </location>
</feature>
<proteinExistence type="predicted"/>
<dbReference type="Proteomes" id="UP000316727">
    <property type="component" value="Unassembled WGS sequence"/>
</dbReference>
<evidence type="ECO:0000313" key="2">
    <source>
        <dbReference type="EMBL" id="TPE44500.1"/>
    </source>
</evidence>
<sequence length="211" mass="23296">MAGELGVSQKKPIGKLKKIQKKNNKAQHGTGSKLGYASFTACPNPLCLILNNMNLFPSLVYKIELPDDSTIALNHLQQNTKLTDLLVLESTDKAFIGQVKENSFKVISSAKYGAFCVLSGDFQGKVGSIEIRLHLTYKILSSILMLLPILSILLTLLRKEVEKPIGLILPVLLGILFVRFIIVELNFRLISKKVLNRLTGIIRISAIKNVA</sequence>
<keyword evidence="1" id="KW-0472">Membrane</keyword>
<reference evidence="2 3" key="1">
    <citation type="submission" date="2019-06" db="EMBL/GenBank/DDBJ databases">
        <title>A novel bacterium of genus Pontibacter, isolated from marine sediment.</title>
        <authorList>
            <person name="Huang H."/>
            <person name="Mo K."/>
            <person name="Hu Y."/>
        </authorList>
    </citation>
    <scope>NUCLEOTIDE SEQUENCE [LARGE SCALE GENOMIC DNA]</scope>
    <source>
        <strain evidence="2 3">HB172049</strain>
    </source>
</reference>
<protein>
    <submittedName>
        <fullName evidence="2">Uncharacterized protein</fullName>
    </submittedName>
</protein>
<name>A0A501W810_9BACT</name>
<comment type="caution">
    <text evidence="2">The sequence shown here is derived from an EMBL/GenBank/DDBJ whole genome shotgun (WGS) entry which is preliminary data.</text>
</comment>